<protein>
    <recommendedName>
        <fullName evidence="9">Transcription-repair-coupling factor</fullName>
        <shortName evidence="9">TRCF</shortName>
        <ecNumber evidence="9">3.6.4.-</ecNumber>
    </recommendedName>
</protein>
<comment type="similarity">
    <text evidence="9">In the C-terminal section; belongs to the helicase family. RecG subfamily.</text>
</comment>
<dbReference type="HAMAP" id="MF_00969">
    <property type="entry name" value="TRCF"/>
    <property type="match status" value="1"/>
</dbReference>
<dbReference type="Pfam" id="PF02559">
    <property type="entry name" value="CarD_TRCF_RID"/>
    <property type="match status" value="1"/>
</dbReference>
<feature type="domain" description="Helicase C-terminal" evidence="11">
    <location>
        <begin position="777"/>
        <end position="931"/>
    </location>
</feature>
<dbReference type="Pfam" id="PF17757">
    <property type="entry name" value="UvrB_inter"/>
    <property type="match status" value="1"/>
</dbReference>
<dbReference type="InterPro" id="IPR041471">
    <property type="entry name" value="UvrB_inter"/>
</dbReference>
<keyword evidence="6 9" id="KW-0067">ATP-binding</keyword>
<evidence type="ECO:0000256" key="5">
    <source>
        <dbReference type="ARBA" id="ARBA00022806"/>
    </source>
</evidence>
<sequence length="1136" mass="126997">MSCLERVTGVPQEIEDTFCVDVCLSNPNKSLVIILKDGESLDLRLHILRFFDNNHDIFTFPAWDFQPHKGMSPSSHVMSARVRCLQNLLSASKPYVLITTVGAITQKVLPRSVVPSMTMNIKPGQTLSMDALIGYLVEHGYSQCASVVQEVGSFAVRGEIVDIFQSADEDPIRIYFCYDTIESIKFFQITTQLTVGEALEDLLILPVSEVIKNDGNIQSFKARAAQLAETHPALYEAVISRQKYPGEEQLLPCFVESLETIFDYVKGAVLVFSEAVAHNLPLYIEKIIEESVADFSTSLPRISMDLADYLEASRPFAKIVAYHFEPLDKSIVERARSTKKRRGLFTAIPNFRLQAKERNSTIFAAAADYMAKTTKPVILACYCRESLQYLVEKFKSFDISMSPVHSYSDVRSGYSIAIAPMQNGVETQNFILITEHSLLGREYSVRKTKATIASNASDLTIGDVVVHRDYGVGIFNALKTLTVCGNCHDFVEISYRNDDKLFVPVEDTDLITKYGNNTDVILDKLGSTSWQEKKAKLKKRIRDIAKALLSSEAMRRLSEGSKFFASTAYRDFCKECAYVETEDQLKAIADVENDLSSGKVMDRLICGDVGFGKTEIALRAAFLVVSEDITCQVAVIVPTTLLCNQHFGAFKDRFKNYDVNIQQLSKVTARKKQQIKRDLEEGNINIIIGTSALLTDDVRFLDLRLLIIDEEQHFGVQQKEKMRLFKSKVHVLSLSATPIPRTLHMSLSGIKDLSILRTPPIGRLAVEISISHYNNKAIKEAILKEISRGGRIFFTCPLISDIAPVMEKLKQLVPEVKIAVAHGKTAASTLDKIMNEFYEGKFSLLLTTSIIESGIDVPIANTIIVYNADMFGLAQLYQLKGRVGRSTTQGYAYFLLSNKAVPNSPGVRRLEILKSLNSIGSGFSLSLQDMDMRGFGNLVGEEQSGNIKEIGTELYYKMLSEEMEACKSATEDIRSCHDVKVDININVRIPPAYIRDLDLRMNVYKKVSGLKTPTEIERCAAELTDRFGKPPREVENLLDVLHIKHLCSIIRISEVTQMKNSVTLQFQRSLGPKEERLLEYFVRNMGIFTITGSNVKMTVPGVHAPSITKYVISQLSTMCGLLSESNVCSQNTNQVC</sequence>
<dbReference type="SMART" id="SM00982">
    <property type="entry name" value="TRCF"/>
    <property type="match status" value="1"/>
</dbReference>
<dbReference type="EMBL" id="CP046391">
    <property type="protein sequence ID" value="QJC27245.1"/>
    <property type="molecule type" value="Genomic_DNA"/>
</dbReference>
<evidence type="ECO:0000256" key="4">
    <source>
        <dbReference type="ARBA" id="ARBA00022801"/>
    </source>
</evidence>
<evidence type="ECO:0000259" key="10">
    <source>
        <dbReference type="PROSITE" id="PS51192"/>
    </source>
</evidence>
<dbReference type="GO" id="GO:0006355">
    <property type="term" value="P:regulation of DNA-templated transcription"/>
    <property type="evidence" value="ECO:0007669"/>
    <property type="project" value="UniProtKB-UniRule"/>
</dbReference>
<keyword evidence="4 9" id="KW-0378">Hydrolase</keyword>
<evidence type="ECO:0000256" key="3">
    <source>
        <dbReference type="ARBA" id="ARBA00022763"/>
    </source>
</evidence>
<dbReference type="Pfam" id="PF00271">
    <property type="entry name" value="Helicase_C"/>
    <property type="match status" value="1"/>
</dbReference>
<name>A0A858PXD8_9RICK</name>
<evidence type="ECO:0000256" key="2">
    <source>
        <dbReference type="ARBA" id="ARBA00022741"/>
    </source>
</evidence>
<dbReference type="RefSeq" id="WP_169192889.1">
    <property type="nucleotide sequence ID" value="NZ_CP046391.1"/>
</dbReference>
<dbReference type="PANTHER" id="PTHR47964">
    <property type="entry name" value="ATP-DEPENDENT DNA HELICASE HOMOLOG RECG, CHLOROPLASTIC"/>
    <property type="match status" value="1"/>
</dbReference>
<dbReference type="GO" id="GO:0003684">
    <property type="term" value="F:damaged DNA binding"/>
    <property type="evidence" value="ECO:0007669"/>
    <property type="project" value="InterPro"/>
</dbReference>
<dbReference type="PROSITE" id="PS51192">
    <property type="entry name" value="HELICASE_ATP_BIND_1"/>
    <property type="match status" value="1"/>
</dbReference>
<dbReference type="Gene3D" id="3.40.50.300">
    <property type="entry name" value="P-loop containing nucleotide triphosphate hydrolases"/>
    <property type="match status" value="2"/>
</dbReference>
<reference evidence="12 13" key="1">
    <citation type="journal article" date="2020" name="Pathogens">
        <title>First Whole Genome Sequence of Anaplasma platys, an Obligate Intracellular Rickettsial Pathogen of Dogs.</title>
        <authorList>
            <person name="Llanes A."/>
            <person name="Rajeev S."/>
        </authorList>
    </citation>
    <scope>NUCLEOTIDE SEQUENCE [LARGE SCALE GENOMIC DNA]</scope>
    <source>
        <strain evidence="12 13">S3</strain>
    </source>
</reference>
<dbReference type="AlphaFoldDB" id="A0A858PXD8"/>
<dbReference type="InterPro" id="IPR027417">
    <property type="entry name" value="P-loop_NTPase"/>
</dbReference>
<keyword evidence="3 9" id="KW-0227">DNA damage</keyword>
<dbReference type="GO" id="GO:0005737">
    <property type="term" value="C:cytoplasm"/>
    <property type="evidence" value="ECO:0007669"/>
    <property type="project" value="UniProtKB-SubCell"/>
</dbReference>
<dbReference type="Pfam" id="PF03461">
    <property type="entry name" value="TRCF"/>
    <property type="match status" value="1"/>
</dbReference>
<dbReference type="CDD" id="cd17991">
    <property type="entry name" value="DEXHc_TRCF"/>
    <property type="match status" value="1"/>
</dbReference>
<organism evidence="12 13">
    <name type="scientific">Anaplasma platys</name>
    <dbReference type="NCBI Taxonomy" id="949"/>
    <lineage>
        <taxon>Bacteria</taxon>
        <taxon>Pseudomonadati</taxon>
        <taxon>Pseudomonadota</taxon>
        <taxon>Alphaproteobacteria</taxon>
        <taxon>Rickettsiales</taxon>
        <taxon>Anaplasmataceae</taxon>
        <taxon>Anaplasma</taxon>
    </lineage>
</organism>
<dbReference type="InterPro" id="IPR005118">
    <property type="entry name" value="TRCF_C"/>
</dbReference>
<dbReference type="Gene3D" id="3.30.2060.10">
    <property type="entry name" value="Penicillin-binding protein 1b domain"/>
    <property type="match status" value="1"/>
</dbReference>
<dbReference type="SUPFAM" id="SSF141259">
    <property type="entry name" value="CarD-like"/>
    <property type="match status" value="1"/>
</dbReference>
<dbReference type="GO" id="GO:0000716">
    <property type="term" value="P:transcription-coupled nucleotide-excision repair, DNA damage recognition"/>
    <property type="evidence" value="ECO:0007669"/>
    <property type="project" value="UniProtKB-UniRule"/>
</dbReference>
<proteinExistence type="inferred from homology"/>
<evidence type="ECO:0000313" key="12">
    <source>
        <dbReference type="EMBL" id="QJC27245.1"/>
    </source>
</evidence>
<dbReference type="PANTHER" id="PTHR47964:SF1">
    <property type="entry name" value="ATP-DEPENDENT DNA HELICASE HOMOLOG RECG, CHLOROPLASTIC"/>
    <property type="match status" value="1"/>
</dbReference>
<dbReference type="SMART" id="SM00487">
    <property type="entry name" value="DEXDc"/>
    <property type="match status" value="1"/>
</dbReference>
<dbReference type="InterPro" id="IPR036101">
    <property type="entry name" value="CarD-like/TRCF_RID_sf"/>
</dbReference>
<dbReference type="KEGG" id="aplt:ANPL_00635"/>
<evidence type="ECO:0000256" key="9">
    <source>
        <dbReference type="HAMAP-Rule" id="MF_00969"/>
    </source>
</evidence>
<dbReference type="SUPFAM" id="SSF52540">
    <property type="entry name" value="P-loop containing nucleoside triphosphate hydrolases"/>
    <property type="match status" value="3"/>
</dbReference>
<keyword evidence="1 9" id="KW-0963">Cytoplasm</keyword>
<dbReference type="NCBIfam" id="TIGR00580">
    <property type="entry name" value="mfd"/>
    <property type="match status" value="1"/>
</dbReference>
<evidence type="ECO:0000256" key="8">
    <source>
        <dbReference type="ARBA" id="ARBA00023204"/>
    </source>
</evidence>
<dbReference type="Proteomes" id="UP000500930">
    <property type="component" value="Chromosome"/>
</dbReference>
<dbReference type="GO" id="GO:0003678">
    <property type="term" value="F:DNA helicase activity"/>
    <property type="evidence" value="ECO:0007669"/>
    <property type="project" value="TreeGrafter"/>
</dbReference>
<dbReference type="InterPro" id="IPR037235">
    <property type="entry name" value="TRCF-like_C_D7"/>
</dbReference>
<keyword evidence="13" id="KW-1185">Reference proteome</keyword>
<dbReference type="InterPro" id="IPR014001">
    <property type="entry name" value="Helicase_ATP-bd"/>
</dbReference>
<dbReference type="PROSITE" id="PS51194">
    <property type="entry name" value="HELICASE_CTER"/>
    <property type="match status" value="1"/>
</dbReference>
<gene>
    <name evidence="9 12" type="primary">mfd</name>
    <name evidence="12" type="ORF">ANPL_00635</name>
</gene>
<dbReference type="SMART" id="SM01058">
    <property type="entry name" value="CarD_TRCF"/>
    <property type="match status" value="1"/>
</dbReference>
<keyword evidence="7 9" id="KW-0238">DNA-binding</keyword>
<dbReference type="InterPro" id="IPR003711">
    <property type="entry name" value="CarD-like/TRCF_RID"/>
</dbReference>
<evidence type="ECO:0000256" key="6">
    <source>
        <dbReference type="ARBA" id="ARBA00022840"/>
    </source>
</evidence>
<dbReference type="InterPro" id="IPR004576">
    <property type="entry name" value="Mfd"/>
</dbReference>
<comment type="subcellular location">
    <subcellularLocation>
        <location evidence="9">Cytoplasm</location>
    </subcellularLocation>
</comment>
<evidence type="ECO:0000256" key="7">
    <source>
        <dbReference type="ARBA" id="ARBA00023125"/>
    </source>
</evidence>
<dbReference type="Pfam" id="PF00270">
    <property type="entry name" value="DEAD"/>
    <property type="match status" value="1"/>
</dbReference>
<keyword evidence="5" id="KW-0347">Helicase</keyword>
<dbReference type="SMART" id="SM00490">
    <property type="entry name" value="HELICc"/>
    <property type="match status" value="1"/>
</dbReference>
<dbReference type="Gene3D" id="3.90.1150.50">
    <property type="entry name" value="Transcription-repair-coupling factor, D7 domain"/>
    <property type="match status" value="1"/>
</dbReference>
<keyword evidence="8 9" id="KW-0234">DNA repair</keyword>
<evidence type="ECO:0000313" key="13">
    <source>
        <dbReference type="Proteomes" id="UP000500930"/>
    </source>
</evidence>
<comment type="similarity">
    <text evidence="9">In the N-terminal section; belongs to the UvrB family.</text>
</comment>
<comment type="function">
    <text evidence="9">Couples transcription and DNA repair by recognizing RNA polymerase (RNAP) stalled at DNA lesions. Mediates ATP-dependent release of RNAP and its truncated transcript from the DNA, and recruitment of nucleotide excision repair machinery to the damaged site.</text>
</comment>
<accession>A0A858PXD8</accession>
<dbReference type="GO" id="GO:0016787">
    <property type="term" value="F:hydrolase activity"/>
    <property type="evidence" value="ECO:0007669"/>
    <property type="project" value="UniProtKB-KW"/>
</dbReference>
<evidence type="ECO:0000256" key="1">
    <source>
        <dbReference type="ARBA" id="ARBA00022490"/>
    </source>
</evidence>
<dbReference type="EC" id="3.6.4.-" evidence="9"/>
<keyword evidence="2 9" id="KW-0547">Nucleotide-binding</keyword>
<dbReference type="InterPro" id="IPR011545">
    <property type="entry name" value="DEAD/DEAH_box_helicase_dom"/>
</dbReference>
<dbReference type="Gene3D" id="2.40.10.170">
    <property type="match status" value="1"/>
</dbReference>
<evidence type="ECO:0000259" key="11">
    <source>
        <dbReference type="PROSITE" id="PS51194"/>
    </source>
</evidence>
<dbReference type="InterPro" id="IPR047112">
    <property type="entry name" value="RecG/Mfd"/>
</dbReference>
<dbReference type="GO" id="GO:0005524">
    <property type="term" value="F:ATP binding"/>
    <property type="evidence" value="ECO:0007669"/>
    <property type="project" value="UniProtKB-UniRule"/>
</dbReference>
<dbReference type="SUPFAM" id="SSF143517">
    <property type="entry name" value="TRCF domain-like"/>
    <property type="match status" value="1"/>
</dbReference>
<dbReference type="Gene3D" id="3.40.50.11180">
    <property type="match status" value="1"/>
</dbReference>
<feature type="domain" description="Helicase ATP-binding" evidence="10">
    <location>
        <begin position="594"/>
        <end position="756"/>
    </location>
</feature>
<dbReference type="InterPro" id="IPR001650">
    <property type="entry name" value="Helicase_C-like"/>
</dbReference>